<organism evidence="1 2">
    <name type="scientific">Burkholderia vietnamiensis (strain G4 / LMG 22486)</name>
    <name type="common">Burkholderia cepacia (strain R1808)</name>
    <dbReference type="NCBI Taxonomy" id="269482"/>
    <lineage>
        <taxon>Bacteria</taxon>
        <taxon>Pseudomonadati</taxon>
        <taxon>Pseudomonadota</taxon>
        <taxon>Betaproteobacteria</taxon>
        <taxon>Burkholderiales</taxon>
        <taxon>Burkholderiaceae</taxon>
        <taxon>Burkholderia</taxon>
        <taxon>Burkholderia cepacia complex</taxon>
    </lineage>
</organism>
<dbReference type="EMBL" id="CP000615">
    <property type="protein sequence ID" value="ABO58198.1"/>
    <property type="molecule type" value="Genomic_DNA"/>
</dbReference>
<dbReference type="Proteomes" id="UP000002287">
    <property type="component" value="Chromosome 2"/>
</dbReference>
<dbReference type="AlphaFoldDB" id="A4JPJ5"/>
<evidence type="ECO:0000313" key="2">
    <source>
        <dbReference type="Proteomes" id="UP000002287"/>
    </source>
</evidence>
<reference evidence="2" key="1">
    <citation type="submission" date="2007-03" db="EMBL/GenBank/DDBJ databases">
        <title>Complete sequence of chromosome 2 of Burkholderia vietnamiensis G4.</title>
        <authorList>
            <consortium name="US DOE Joint Genome Institute"/>
            <person name="Copeland A."/>
            <person name="Lucas S."/>
            <person name="Lapidus A."/>
            <person name="Barry K."/>
            <person name="Detter J.C."/>
            <person name="Glavina del Rio T."/>
            <person name="Hammon N."/>
            <person name="Israni S."/>
            <person name="Dalin E."/>
            <person name="Tice H."/>
            <person name="Pitluck S."/>
            <person name="Chain P."/>
            <person name="Malfatti S."/>
            <person name="Shin M."/>
            <person name="Vergez L."/>
            <person name="Schmutz J."/>
            <person name="Larimer F."/>
            <person name="Land M."/>
            <person name="Hauser L."/>
            <person name="Kyrpides N."/>
            <person name="Tiedje J."/>
            <person name="Richardson P."/>
        </authorList>
    </citation>
    <scope>NUCLEOTIDE SEQUENCE [LARGE SCALE GENOMIC DNA]</scope>
    <source>
        <strain evidence="2">G4 / LMG 22486</strain>
    </source>
</reference>
<accession>A4JPJ5</accession>
<gene>
    <name evidence="1" type="ordered locus">Bcep1808_5249</name>
</gene>
<sequence>MMRNILSEYGFSLLELAMRLFRLRSLRTGVPDVGHSHRRIVAMLARAPRLRRAGARQSANPMPSRFHVEWCVTFHASSLERRFRRHI</sequence>
<dbReference type="HOGENOM" id="CLU_2477477_0_0_4"/>
<name>A4JPJ5_BURVG</name>
<proteinExistence type="predicted"/>
<evidence type="ECO:0000313" key="1">
    <source>
        <dbReference type="EMBL" id="ABO58198.1"/>
    </source>
</evidence>
<protein>
    <submittedName>
        <fullName evidence="1">Uncharacterized protein</fullName>
    </submittedName>
</protein>
<dbReference type="KEGG" id="bvi:Bcep1808_5249"/>